<dbReference type="OrthoDB" id="217868at2157"/>
<reference evidence="2" key="1">
    <citation type="submission" date="2019-05" db="EMBL/GenBank/DDBJ databases">
        <title>Genome sequence and methylation pattern of the halophilic Archaeon Natrinema versiforme BOL5-4.</title>
        <authorList>
            <person name="DasSarma P."/>
            <person name="Anton B.P."/>
            <person name="DasSarma S.L."/>
            <person name="Martinez F.L."/>
            <person name="Guzman D."/>
            <person name="Roberts R.J."/>
            <person name="DasSarma S."/>
        </authorList>
    </citation>
    <scope>NUCLEOTIDE SEQUENCE [LARGE SCALE GENOMIC DNA]</scope>
    <source>
        <strain evidence="2">BOL5-4</strain>
    </source>
</reference>
<dbReference type="KEGG" id="nvr:FEJ81_14575"/>
<dbReference type="Proteomes" id="UP000302218">
    <property type="component" value="Chromosome"/>
</dbReference>
<evidence type="ECO:0000313" key="2">
    <source>
        <dbReference type="Proteomes" id="UP000302218"/>
    </source>
</evidence>
<proteinExistence type="predicted"/>
<sequence>MSDESPFESISLTNQVVLLGVTELAREDETPVQTHDLRRHCRRQLSEVDTEVVGTITEADVIRSLYRLENEGLVDEVEPTETSPTGKGRPAYTLAVTAGRVYDGVDDELLNGAGD</sequence>
<gene>
    <name evidence="1" type="ORF">FEJ81_14575</name>
</gene>
<accession>A0A4P8WN97</accession>
<dbReference type="AlphaFoldDB" id="A0A4P8WN97"/>
<protein>
    <submittedName>
        <fullName evidence="1">Uncharacterized protein</fullName>
    </submittedName>
</protein>
<dbReference type="EMBL" id="CP040330">
    <property type="protein sequence ID" value="QCS43511.1"/>
    <property type="molecule type" value="Genomic_DNA"/>
</dbReference>
<dbReference type="RefSeq" id="WP_138245967.1">
    <property type="nucleotide sequence ID" value="NZ_CP040330.1"/>
</dbReference>
<evidence type="ECO:0000313" key="1">
    <source>
        <dbReference type="EMBL" id="QCS43511.1"/>
    </source>
</evidence>
<organism evidence="1 2">
    <name type="scientific">Natrinema versiforme</name>
    <dbReference type="NCBI Taxonomy" id="88724"/>
    <lineage>
        <taxon>Archaea</taxon>
        <taxon>Methanobacteriati</taxon>
        <taxon>Methanobacteriota</taxon>
        <taxon>Stenosarchaea group</taxon>
        <taxon>Halobacteria</taxon>
        <taxon>Halobacteriales</taxon>
        <taxon>Natrialbaceae</taxon>
        <taxon>Natrinema</taxon>
    </lineage>
</organism>
<name>A0A4P8WN97_9EURY</name>
<dbReference type="GeneID" id="40266522"/>